<dbReference type="InterPro" id="IPR050061">
    <property type="entry name" value="MurCDEF_pg_biosynth"/>
</dbReference>
<dbReference type="UniPathway" id="UPA00219"/>
<dbReference type="Gene3D" id="3.90.190.20">
    <property type="entry name" value="Mur ligase, C-terminal domain"/>
    <property type="match status" value="1"/>
</dbReference>
<sequence length="445" mass="50043">MLKRPIHTYKIHFIGIGGIGISGLAKYLKAQGAIVSGSDIVESSITRYLRSLNIPITIPHNKDALDDQEVVVHSAIIKAENVEIVAAMEKNCIILSRKRALEYILGDKRVFSVCGAHGKSSTSAMLSALLPHFGAIIGATSKAFGSNVKESHSHSLVFEADESDQSFLHSNPYYSIVTNAEVEHLDGYDYNLEAFYAAYQEFLALGKKRVINANDPFLSTLDLKAKRLYPNQDISEISYFLRDEEPYTRFKFKDLGFFEVWGLGVHTATNAALAILAALDELPLETLRQNLLDFKGIKKRFDILQKTELIIIDDYAHHPTEISATLEALQTYADLKGMSDALVIWQPHKFSRLLDNLEGFQECFKHPMVCDLYILPVYRAGEKPREIDLPNLFKHLQPTFIDRIWRTAEGLDFFVGERKIRTLKRGLVIGFGAGDITDQLRGVFC</sequence>
<dbReference type="InterPro" id="IPR036615">
    <property type="entry name" value="Mur_ligase_C_dom_sf"/>
</dbReference>
<dbReference type="Gene3D" id="3.40.50.720">
    <property type="entry name" value="NAD(P)-binding Rossmann-like Domain"/>
    <property type="match status" value="1"/>
</dbReference>
<dbReference type="Pfam" id="PF08245">
    <property type="entry name" value="Mur_ligase_M"/>
    <property type="match status" value="1"/>
</dbReference>
<keyword evidence="5 18" id="KW-0436">Ligase</keyword>
<dbReference type="GO" id="GO:0071555">
    <property type="term" value="P:cell wall organization"/>
    <property type="evidence" value="ECO:0007669"/>
    <property type="project" value="UniProtKB-KW"/>
</dbReference>
<keyword evidence="9" id="KW-0133">Cell shape</keyword>
<evidence type="ECO:0000259" key="15">
    <source>
        <dbReference type="Pfam" id="PF01225"/>
    </source>
</evidence>
<reference evidence="18 19" key="1">
    <citation type="submission" date="2019-06" db="EMBL/GenBank/DDBJ databases">
        <title>Complete genome sequence of Helicobacter suis SNTW101c.</title>
        <authorList>
            <person name="Rimbara E."/>
            <person name="Suzuki M."/>
            <person name="Matsui H."/>
            <person name="Nakamura M."/>
            <person name="Mori S."/>
            <person name="Shibayama K."/>
        </authorList>
    </citation>
    <scope>NUCLEOTIDE SEQUENCE [LARGE SCALE GENOMIC DNA]</scope>
    <source>
        <strain evidence="18 19">SNTW101c</strain>
    </source>
</reference>
<dbReference type="SUPFAM" id="SSF53244">
    <property type="entry name" value="MurD-like peptide ligases, peptide-binding domain"/>
    <property type="match status" value="1"/>
</dbReference>
<dbReference type="GO" id="GO:0008763">
    <property type="term" value="F:UDP-N-acetylmuramate-L-alanine ligase activity"/>
    <property type="evidence" value="ECO:0007669"/>
    <property type="project" value="UniProtKB-UniRule"/>
</dbReference>
<evidence type="ECO:0000256" key="8">
    <source>
        <dbReference type="ARBA" id="ARBA00022840"/>
    </source>
</evidence>
<gene>
    <name evidence="18" type="primary">murC</name>
    <name evidence="18" type="ORF">SNTW_16680</name>
</gene>
<feature type="domain" description="Mur ligase C-terminal" evidence="16">
    <location>
        <begin position="300"/>
        <end position="396"/>
    </location>
</feature>
<keyword evidence="10" id="KW-0573">Peptidoglycan synthesis</keyword>
<evidence type="ECO:0000256" key="11">
    <source>
        <dbReference type="ARBA" id="ARBA00023306"/>
    </source>
</evidence>
<evidence type="ECO:0000256" key="14">
    <source>
        <dbReference type="NCBIfam" id="TIGR01082"/>
    </source>
</evidence>
<proteinExistence type="predicted"/>
<dbReference type="InterPro" id="IPR013221">
    <property type="entry name" value="Mur_ligase_cen"/>
</dbReference>
<dbReference type="PANTHER" id="PTHR43445">
    <property type="entry name" value="UDP-N-ACETYLMURAMATE--L-ALANINE LIGASE-RELATED"/>
    <property type="match status" value="1"/>
</dbReference>
<evidence type="ECO:0000256" key="10">
    <source>
        <dbReference type="ARBA" id="ARBA00022984"/>
    </source>
</evidence>
<comment type="catalytic activity">
    <reaction evidence="13">
        <text>UDP-N-acetyl-alpha-D-muramate + L-alanine + ATP = UDP-N-acetyl-alpha-D-muramoyl-L-alanine + ADP + phosphate + H(+)</text>
        <dbReference type="Rhea" id="RHEA:23372"/>
        <dbReference type="ChEBI" id="CHEBI:15378"/>
        <dbReference type="ChEBI" id="CHEBI:30616"/>
        <dbReference type="ChEBI" id="CHEBI:43474"/>
        <dbReference type="ChEBI" id="CHEBI:57972"/>
        <dbReference type="ChEBI" id="CHEBI:70757"/>
        <dbReference type="ChEBI" id="CHEBI:83898"/>
        <dbReference type="ChEBI" id="CHEBI:456216"/>
        <dbReference type="EC" id="6.3.2.8"/>
    </reaction>
</comment>
<keyword evidence="11" id="KW-0131">Cell cycle</keyword>
<keyword evidence="7" id="KW-0547">Nucleotide-binding</keyword>
<evidence type="ECO:0000256" key="4">
    <source>
        <dbReference type="ARBA" id="ARBA00022490"/>
    </source>
</evidence>
<dbReference type="Proteomes" id="UP000317935">
    <property type="component" value="Chromosome"/>
</dbReference>
<keyword evidence="8" id="KW-0067">ATP-binding</keyword>
<dbReference type="EMBL" id="AP019774">
    <property type="protein sequence ID" value="BCD71023.1"/>
    <property type="molecule type" value="Genomic_DNA"/>
</dbReference>
<dbReference type="EC" id="6.3.2.8" evidence="3 14"/>
<evidence type="ECO:0000256" key="9">
    <source>
        <dbReference type="ARBA" id="ARBA00022960"/>
    </source>
</evidence>
<dbReference type="GO" id="GO:0051301">
    <property type="term" value="P:cell division"/>
    <property type="evidence" value="ECO:0007669"/>
    <property type="project" value="UniProtKB-KW"/>
</dbReference>
<dbReference type="GO" id="GO:0008360">
    <property type="term" value="P:regulation of cell shape"/>
    <property type="evidence" value="ECO:0007669"/>
    <property type="project" value="UniProtKB-KW"/>
</dbReference>
<comment type="subcellular location">
    <subcellularLocation>
        <location evidence="1">Cytoplasm</location>
    </subcellularLocation>
</comment>
<dbReference type="SUPFAM" id="SSF51984">
    <property type="entry name" value="MurCD N-terminal domain"/>
    <property type="match status" value="1"/>
</dbReference>
<evidence type="ECO:0000259" key="16">
    <source>
        <dbReference type="Pfam" id="PF02875"/>
    </source>
</evidence>
<dbReference type="Pfam" id="PF01225">
    <property type="entry name" value="Mur_ligase"/>
    <property type="match status" value="1"/>
</dbReference>
<evidence type="ECO:0000256" key="12">
    <source>
        <dbReference type="ARBA" id="ARBA00023316"/>
    </source>
</evidence>
<evidence type="ECO:0000313" key="19">
    <source>
        <dbReference type="Proteomes" id="UP000317935"/>
    </source>
</evidence>
<keyword evidence="6" id="KW-0132">Cell division</keyword>
<keyword evidence="4" id="KW-0963">Cytoplasm</keyword>
<dbReference type="Gene3D" id="3.40.1190.10">
    <property type="entry name" value="Mur-like, catalytic domain"/>
    <property type="match status" value="1"/>
</dbReference>
<protein>
    <recommendedName>
        <fullName evidence="3 14">UDP-N-acetylmuramate--L-alanine ligase</fullName>
        <ecNumber evidence="3 14">6.3.2.8</ecNumber>
    </recommendedName>
</protein>
<dbReference type="GO" id="GO:0005737">
    <property type="term" value="C:cytoplasm"/>
    <property type="evidence" value="ECO:0007669"/>
    <property type="project" value="UniProtKB-SubCell"/>
</dbReference>
<dbReference type="Pfam" id="PF02875">
    <property type="entry name" value="Mur_ligase_C"/>
    <property type="match status" value="1"/>
</dbReference>
<dbReference type="InterPro" id="IPR004101">
    <property type="entry name" value="Mur_ligase_C"/>
</dbReference>
<dbReference type="AlphaFoldDB" id="A0A6J4D1V6"/>
<dbReference type="PANTHER" id="PTHR43445:SF3">
    <property type="entry name" value="UDP-N-ACETYLMURAMATE--L-ALANINE LIGASE"/>
    <property type="match status" value="1"/>
</dbReference>
<evidence type="ECO:0000256" key="1">
    <source>
        <dbReference type="ARBA" id="ARBA00004496"/>
    </source>
</evidence>
<dbReference type="SUPFAM" id="SSF53623">
    <property type="entry name" value="MurD-like peptide ligases, catalytic domain"/>
    <property type="match status" value="1"/>
</dbReference>
<evidence type="ECO:0000256" key="13">
    <source>
        <dbReference type="ARBA" id="ARBA00047833"/>
    </source>
</evidence>
<dbReference type="InterPro" id="IPR000713">
    <property type="entry name" value="Mur_ligase_N"/>
</dbReference>
<evidence type="ECO:0000256" key="5">
    <source>
        <dbReference type="ARBA" id="ARBA00022598"/>
    </source>
</evidence>
<evidence type="ECO:0000256" key="6">
    <source>
        <dbReference type="ARBA" id="ARBA00022618"/>
    </source>
</evidence>
<dbReference type="GO" id="GO:0009252">
    <property type="term" value="P:peptidoglycan biosynthetic process"/>
    <property type="evidence" value="ECO:0007669"/>
    <property type="project" value="UniProtKB-UniRule"/>
</dbReference>
<evidence type="ECO:0000259" key="17">
    <source>
        <dbReference type="Pfam" id="PF08245"/>
    </source>
</evidence>
<feature type="domain" description="Mur ligase central" evidence="17">
    <location>
        <begin position="113"/>
        <end position="278"/>
    </location>
</feature>
<dbReference type="GO" id="GO:0005524">
    <property type="term" value="F:ATP binding"/>
    <property type="evidence" value="ECO:0007669"/>
    <property type="project" value="UniProtKB-KW"/>
</dbReference>
<comment type="pathway">
    <text evidence="2">Cell wall biogenesis; peptidoglycan biosynthesis.</text>
</comment>
<keyword evidence="12" id="KW-0961">Cell wall biogenesis/degradation</keyword>
<evidence type="ECO:0000256" key="7">
    <source>
        <dbReference type="ARBA" id="ARBA00022741"/>
    </source>
</evidence>
<dbReference type="RefSeq" id="WP_006564334.1">
    <property type="nucleotide sequence ID" value="NZ_AP019774.1"/>
</dbReference>
<dbReference type="InterPro" id="IPR036565">
    <property type="entry name" value="Mur-like_cat_sf"/>
</dbReference>
<accession>A0A6J4D1V6</accession>
<evidence type="ECO:0000256" key="2">
    <source>
        <dbReference type="ARBA" id="ARBA00004752"/>
    </source>
</evidence>
<dbReference type="NCBIfam" id="TIGR01082">
    <property type="entry name" value="murC"/>
    <property type="match status" value="1"/>
</dbReference>
<dbReference type="OrthoDB" id="9804126at2"/>
<name>A0A6J4D1V6_9HELI</name>
<organism evidence="18 19">
    <name type="scientific">Helicobacter suis</name>
    <dbReference type="NCBI Taxonomy" id="104628"/>
    <lineage>
        <taxon>Bacteria</taxon>
        <taxon>Pseudomonadati</taxon>
        <taxon>Campylobacterota</taxon>
        <taxon>Epsilonproteobacteria</taxon>
        <taxon>Campylobacterales</taxon>
        <taxon>Helicobacteraceae</taxon>
        <taxon>Helicobacter</taxon>
    </lineage>
</organism>
<evidence type="ECO:0000313" key="18">
    <source>
        <dbReference type="EMBL" id="BCD71023.1"/>
    </source>
</evidence>
<feature type="domain" description="Mur ligase N-terminal catalytic" evidence="15">
    <location>
        <begin position="10"/>
        <end position="106"/>
    </location>
</feature>
<evidence type="ECO:0000256" key="3">
    <source>
        <dbReference type="ARBA" id="ARBA00012211"/>
    </source>
</evidence>
<dbReference type="InterPro" id="IPR005758">
    <property type="entry name" value="UDP-N-AcMur_Ala_ligase_MurC"/>
</dbReference>